<feature type="transmembrane region" description="Helical" evidence="5">
    <location>
        <begin position="172"/>
        <end position="194"/>
    </location>
</feature>
<dbReference type="GO" id="GO:0022857">
    <property type="term" value="F:transmembrane transporter activity"/>
    <property type="evidence" value="ECO:0007669"/>
    <property type="project" value="InterPro"/>
</dbReference>
<dbReference type="InterPro" id="IPR020846">
    <property type="entry name" value="MFS_dom"/>
</dbReference>
<feature type="transmembrane region" description="Helical" evidence="5">
    <location>
        <begin position="241"/>
        <end position="262"/>
    </location>
</feature>
<dbReference type="CDD" id="cd17319">
    <property type="entry name" value="MFS_ExuT_GudP_like"/>
    <property type="match status" value="1"/>
</dbReference>
<gene>
    <name evidence="7" type="ORF">CARN3_1106</name>
</gene>
<organism evidence="7">
    <name type="scientific">mine drainage metagenome</name>
    <dbReference type="NCBI Taxonomy" id="410659"/>
    <lineage>
        <taxon>unclassified sequences</taxon>
        <taxon>metagenomes</taxon>
        <taxon>ecological metagenomes</taxon>
    </lineage>
</organism>
<dbReference type="PANTHER" id="PTHR11662">
    <property type="entry name" value="SOLUTE CARRIER FAMILY 17"/>
    <property type="match status" value="1"/>
</dbReference>
<evidence type="ECO:0000256" key="1">
    <source>
        <dbReference type="ARBA" id="ARBA00004141"/>
    </source>
</evidence>
<protein>
    <submittedName>
        <fullName evidence="7">Major facilitator superfamily (MFS) transporter</fullName>
    </submittedName>
</protein>
<name>E6PYV8_9ZZZZ</name>
<dbReference type="InterPro" id="IPR011701">
    <property type="entry name" value="MFS"/>
</dbReference>
<accession>E6PYV8</accession>
<feature type="transmembrane region" description="Helical" evidence="5">
    <location>
        <begin position="371"/>
        <end position="397"/>
    </location>
</feature>
<dbReference type="GO" id="GO:0016020">
    <property type="term" value="C:membrane"/>
    <property type="evidence" value="ECO:0007669"/>
    <property type="project" value="UniProtKB-SubCell"/>
</dbReference>
<evidence type="ECO:0000259" key="6">
    <source>
        <dbReference type="PROSITE" id="PS50850"/>
    </source>
</evidence>
<comment type="subcellular location">
    <subcellularLocation>
        <location evidence="1">Membrane</location>
        <topology evidence="1">Multi-pass membrane protein</topology>
    </subcellularLocation>
</comment>
<sequence>MALRSFLADKSRIPGRRWRIAWLLGLGVLVNFFDRVNLSVSQASIESGFHISVVAFGYLASAYALTYALLQLPIGVILDRFGIRRVGWVSILLWSVASFASALSMGYGSLFAARLLLGVGEAPTFPANAKAIGLWFPQEERSLATALNDAAAKFASALGVPLLGALLLEVGWRWSFAATGFASLVYLAVFLTVYRDPDRDGGLSAAEQSYLSESMGRGATAKADEQPQQLGFSQLLRERKVLGLALGFGAYNYTFYLLLWWLPGYFARALGVDALHSFLFTGVPWLVATVTDLAVGGWLVDALIERGLDASRVRMTVLVVGTGCGLGLLGAAGAHTAVAAVAWVSLAIGGLSAAAPVGWSVPSLIAPRANVGAVGGIANFASQVSAIGAPIVTGYVVEATHSFAWAFVVASVYLAAGIVGYVLLLGRIEPFATVGQ</sequence>
<feature type="transmembrane region" description="Helical" evidence="5">
    <location>
        <begin position="20"/>
        <end position="37"/>
    </location>
</feature>
<evidence type="ECO:0000313" key="7">
    <source>
        <dbReference type="EMBL" id="CBI00117.1"/>
    </source>
</evidence>
<dbReference type="Pfam" id="PF07690">
    <property type="entry name" value="MFS_1"/>
    <property type="match status" value="1"/>
</dbReference>
<keyword evidence="2 5" id="KW-0812">Transmembrane</keyword>
<feature type="transmembrane region" description="Helical" evidence="5">
    <location>
        <begin position="316"/>
        <end position="334"/>
    </location>
</feature>
<evidence type="ECO:0000256" key="4">
    <source>
        <dbReference type="ARBA" id="ARBA00023136"/>
    </source>
</evidence>
<dbReference type="EMBL" id="CABN01000093">
    <property type="protein sequence ID" value="CBI00117.1"/>
    <property type="molecule type" value="Genomic_DNA"/>
</dbReference>
<proteinExistence type="predicted"/>
<dbReference type="Gene3D" id="1.20.1250.20">
    <property type="entry name" value="MFS general substrate transporter like domains"/>
    <property type="match status" value="2"/>
</dbReference>
<feature type="transmembrane region" description="Helical" evidence="5">
    <location>
        <begin position="49"/>
        <end position="70"/>
    </location>
</feature>
<comment type="caution">
    <text evidence="7">The sequence shown here is derived from an EMBL/GenBank/DDBJ whole genome shotgun (WGS) entry which is preliminary data.</text>
</comment>
<dbReference type="InterPro" id="IPR050382">
    <property type="entry name" value="MFS_Na/Anion_cotransporter"/>
</dbReference>
<dbReference type="InterPro" id="IPR036259">
    <property type="entry name" value="MFS_trans_sf"/>
</dbReference>
<dbReference type="PROSITE" id="PS50850">
    <property type="entry name" value="MFS"/>
    <property type="match status" value="1"/>
</dbReference>
<reference evidence="7" key="1">
    <citation type="submission" date="2009-10" db="EMBL/GenBank/DDBJ databases">
        <title>Diversity of trophic interactions inside an arsenic-rich microbial ecosystem.</title>
        <authorList>
            <person name="Bertin P.N."/>
            <person name="Heinrich-Salmeron A."/>
            <person name="Pelletier E."/>
            <person name="Goulhen-Chollet F."/>
            <person name="Arsene-Ploetze F."/>
            <person name="Gallien S."/>
            <person name="Calteau A."/>
            <person name="Vallenet D."/>
            <person name="Casiot C."/>
            <person name="Chane-Woon-Ming B."/>
            <person name="Giloteaux L."/>
            <person name="Barakat M."/>
            <person name="Bonnefoy V."/>
            <person name="Bruneel O."/>
            <person name="Chandler M."/>
            <person name="Cleiss J."/>
            <person name="Duran R."/>
            <person name="Elbaz-Poulichet F."/>
            <person name="Fonknechten N."/>
            <person name="Lauga B."/>
            <person name="Mornico D."/>
            <person name="Ortet P."/>
            <person name="Schaeffer C."/>
            <person name="Siguier P."/>
            <person name="Alexander Thil Smith A."/>
            <person name="Van Dorsselaer A."/>
            <person name="Weissenbach J."/>
            <person name="Medigue C."/>
            <person name="Le Paslier D."/>
        </authorList>
    </citation>
    <scope>NUCLEOTIDE SEQUENCE</scope>
</reference>
<feature type="transmembrane region" description="Helical" evidence="5">
    <location>
        <begin position="403"/>
        <end position="424"/>
    </location>
</feature>
<feature type="domain" description="Major facilitator superfamily (MFS) profile" evidence="6">
    <location>
        <begin position="20"/>
        <end position="429"/>
    </location>
</feature>
<feature type="transmembrane region" description="Helical" evidence="5">
    <location>
        <begin position="282"/>
        <end position="304"/>
    </location>
</feature>
<feature type="transmembrane region" description="Helical" evidence="5">
    <location>
        <begin position="340"/>
        <end position="359"/>
    </location>
</feature>
<dbReference type="PANTHER" id="PTHR11662:SF399">
    <property type="entry name" value="FI19708P1-RELATED"/>
    <property type="match status" value="1"/>
</dbReference>
<keyword evidence="3 5" id="KW-1133">Transmembrane helix</keyword>
<keyword evidence="4 5" id="KW-0472">Membrane</keyword>
<evidence type="ECO:0000256" key="2">
    <source>
        <dbReference type="ARBA" id="ARBA00022692"/>
    </source>
</evidence>
<evidence type="ECO:0000256" key="5">
    <source>
        <dbReference type="SAM" id="Phobius"/>
    </source>
</evidence>
<feature type="transmembrane region" description="Helical" evidence="5">
    <location>
        <begin position="91"/>
        <end position="117"/>
    </location>
</feature>
<evidence type="ECO:0000256" key="3">
    <source>
        <dbReference type="ARBA" id="ARBA00022989"/>
    </source>
</evidence>
<dbReference type="AlphaFoldDB" id="E6PYV8"/>
<dbReference type="SUPFAM" id="SSF103473">
    <property type="entry name" value="MFS general substrate transporter"/>
    <property type="match status" value="1"/>
</dbReference>